<name>A0ABD5X7P6_9EURY</name>
<dbReference type="RefSeq" id="WP_267638581.1">
    <property type="nucleotide sequence ID" value="NZ_JAODIY010000016.1"/>
</dbReference>
<organism evidence="1 2">
    <name type="scientific">Halovenus rubra</name>
    <dbReference type="NCBI Taxonomy" id="869890"/>
    <lineage>
        <taxon>Archaea</taxon>
        <taxon>Methanobacteriati</taxon>
        <taxon>Methanobacteriota</taxon>
        <taxon>Stenosarchaea group</taxon>
        <taxon>Halobacteria</taxon>
        <taxon>Halobacteriales</taxon>
        <taxon>Haloarculaceae</taxon>
        <taxon>Halovenus</taxon>
    </lineage>
</organism>
<protein>
    <submittedName>
        <fullName evidence="1">Uncharacterized protein</fullName>
    </submittedName>
</protein>
<dbReference type="Proteomes" id="UP001596414">
    <property type="component" value="Unassembled WGS sequence"/>
</dbReference>
<reference evidence="1 2" key="1">
    <citation type="journal article" date="2014" name="Int. J. Syst. Evol. Microbiol.">
        <title>Complete genome sequence of Corynebacterium casei LMG S-19264T (=DSM 44701T), isolated from a smear-ripened cheese.</title>
        <authorList>
            <consortium name="US DOE Joint Genome Institute (JGI-PGF)"/>
            <person name="Walter F."/>
            <person name="Albersmeier A."/>
            <person name="Kalinowski J."/>
            <person name="Ruckert C."/>
        </authorList>
    </citation>
    <scope>NUCLEOTIDE SEQUENCE [LARGE SCALE GENOMIC DNA]</scope>
    <source>
        <strain evidence="1 2">CGMCC 4.7215</strain>
    </source>
</reference>
<evidence type="ECO:0000313" key="1">
    <source>
        <dbReference type="EMBL" id="MFC7125584.1"/>
    </source>
</evidence>
<proteinExistence type="predicted"/>
<accession>A0ABD5X7P6</accession>
<sequence>MLVDEEHIIEEIEIEERELYGDLPGVHLRYNHTDPDIIRDGIDFVAVIEESEEVYRIDYRGYAFGSMRVTADGVEQLGKDLLGNPDPIPNWTLKPETVDADNLPWWVPEETPIAPTISCEVCADEISVRDVLTPQRPLLEVEADMLCRDCWERHS</sequence>
<gene>
    <name evidence="1" type="ORF">ACFQJ7_05965</name>
</gene>
<comment type="caution">
    <text evidence="1">The sequence shown here is derived from an EMBL/GenBank/DDBJ whole genome shotgun (WGS) entry which is preliminary data.</text>
</comment>
<evidence type="ECO:0000313" key="2">
    <source>
        <dbReference type="Proteomes" id="UP001596414"/>
    </source>
</evidence>
<dbReference type="EMBL" id="JBHSZQ010000007">
    <property type="protein sequence ID" value="MFC7125584.1"/>
    <property type="molecule type" value="Genomic_DNA"/>
</dbReference>
<dbReference type="AlphaFoldDB" id="A0ABD5X7P6"/>